<dbReference type="PROSITE" id="PS00284">
    <property type="entry name" value="SERPIN"/>
    <property type="match status" value="1"/>
</dbReference>
<dbReference type="InterPro" id="IPR023795">
    <property type="entry name" value="Serpin_CS"/>
</dbReference>
<name>A0A1W6EW96_AMPCP</name>
<dbReference type="InterPro" id="IPR042185">
    <property type="entry name" value="Serpin_sf_2"/>
</dbReference>
<accession>A0A1W6EW96</accession>
<dbReference type="Gene3D" id="2.30.39.10">
    <property type="entry name" value="Alpha-1-antitrypsin, domain 1"/>
    <property type="match status" value="1"/>
</dbReference>
<organism evidence="1">
    <name type="scientific">Ampulex compressa</name>
    <name type="common">Emerald cockroach wasp</name>
    <dbReference type="NCBI Taxonomy" id="860918"/>
    <lineage>
        <taxon>Eukaryota</taxon>
        <taxon>Metazoa</taxon>
        <taxon>Ecdysozoa</taxon>
        <taxon>Arthropoda</taxon>
        <taxon>Hexapoda</taxon>
        <taxon>Insecta</taxon>
        <taxon>Pterygota</taxon>
        <taxon>Neoptera</taxon>
        <taxon>Endopterygota</taxon>
        <taxon>Hymenoptera</taxon>
        <taxon>Apocrita</taxon>
        <taxon>Aculeata</taxon>
        <taxon>Apoidea</taxon>
        <taxon>Ampulicidae</taxon>
        <taxon>Ampulicini</taxon>
        <taxon>Ampulex</taxon>
    </lineage>
</organism>
<dbReference type="AlphaFoldDB" id="A0A1W6EW96"/>
<evidence type="ECO:0000313" key="1">
    <source>
        <dbReference type="EMBL" id="ARK19998.1"/>
    </source>
</evidence>
<protein>
    <submittedName>
        <fullName evidence="1">Venom protein</fullName>
    </submittedName>
</protein>
<dbReference type="EMBL" id="KY563589">
    <property type="protein sequence ID" value="ARK19998.1"/>
    <property type="molecule type" value="mRNA"/>
</dbReference>
<proteinExistence type="evidence at transcript level"/>
<reference evidence="1" key="1">
    <citation type="submission" date="2017-02" db="EMBL/GenBank/DDBJ databases">
        <title>Parasitoid Jewel Wasp Mounts Multi-Pronged Neurochemical Attack to Hijack a Host Brain.</title>
        <authorList>
            <person name="Arvidson R.S."/>
            <person name="Kaiser M."/>
            <person name="Libersat F."/>
            <person name="Adams M.E."/>
        </authorList>
    </citation>
    <scope>NUCLEOTIDE SEQUENCE</scope>
    <source>
        <strain evidence="1">216</strain>
    </source>
</reference>
<sequence length="44" mass="5299">MVISAVLKPVEFLTLRIDRPFYYSIRNRDHNVVFFQGQVYLPKK</sequence>
<dbReference type="SUPFAM" id="SSF56574">
    <property type="entry name" value="Serpins"/>
    <property type="match status" value="1"/>
</dbReference>
<dbReference type="InterPro" id="IPR036186">
    <property type="entry name" value="Serpin_sf"/>
</dbReference>